<dbReference type="Gene3D" id="1.10.1200.10">
    <property type="entry name" value="ACP-like"/>
    <property type="match status" value="1"/>
</dbReference>
<evidence type="ECO:0000256" key="1">
    <source>
        <dbReference type="SAM" id="MobiDB-lite"/>
    </source>
</evidence>
<name>A0A0N8SRG5_PSESI</name>
<protein>
    <recommendedName>
        <fullName evidence="4">Acyl carrier protein</fullName>
    </recommendedName>
</protein>
<comment type="caution">
    <text evidence="2">The sequence shown here is derived from an EMBL/GenBank/DDBJ whole genome shotgun (WGS) entry which is preliminary data.</text>
</comment>
<dbReference type="EMBL" id="LJRF01000003">
    <property type="protein sequence ID" value="KPY51928.1"/>
    <property type="molecule type" value="Genomic_DNA"/>
</dbReference>
<organism evidence="2 3">
    <name type="scientific">Pseudomonas syringae pv. ribicola</name>
    <dbReference type="NCBI Taxonomy" id="55398"/>
    <lineage>
        <taxon>Bacteria</taxon>
        <taxon>Pseudomonadati</taxon>
        <taxon>Pseudomonadota</taxon>
        <taxon>Gammaproteobacteria</taxon>
        <taxon>Pseudomonadales</taxon>
        <taxon>Pseudomonadaceae</taxon>
        <taxon>Pseudomonas</taxon>
    </lineage>
</organism>
<dbReference type="SUPFAM" id="SSF47336">
    <property type="entry name" value="ACP-like"/>
    <property type="match status" value="1"/>
</dbReference>
<reference evidence="2 3" key="1">
    <citation type="submission" date="2015-09" db="EMBL/GenBank/DDBJ databases">
        <title>Genome announcement of multiple Pseudomonas syringae strains.</title>
        <authorList>
            <person name="Thakur S."/>
            <person name="Wang P.W."/>
            <person name="Gong Y."/>
            <person name="Weir B.S."/>
            <person name="Guttman D.S."/>
        </authorList>
    </citation>
    <scope>NUCLEOTIDE SEQUENCE [LARGE SCALE GENOMIC DNA]</scope>
    <source>
        <strain evidence="2 3">ICMP3882</strain>
    </source>
</reference>
<dbReference type="InterPro" id="IPR036736">
    <property type="entry name" value="ACP-like_sf"/>
</dbReference>
<sequence>MSREAIKQRVLDALGVILVDKAEIRDDATFKDLRLDDEDVDELFAQLGGEFNFEFPDFIRKRALNKPEHLSLPMVVDLILLMQQESSSEGDNHKRKRRRPLSDNDR</sequence>
<dbReference type="Proteomes" id="UP000050554">
    <property type="component" value="Unassembled WGS sequence"/>
</dbReference>
<feature type="region of interest" description="Disordered" evidence="1">
    <location>
        <begin position="86"/>
        <end position="106"/>
    </location>
</feature>
<proteinExistence type="predicted"/>
<dbReference type="AlphaFoldDB" id="A0A0N8SRG5"/>
<dbReference type="RefSeq" id="WP_004884132.1">
    <property type="nucleotide sequence ID" value="NZ_LJRF01000003.1"/>
</dbReference>
<evidence type="ECO:0000313" key="3">
    <source>
        <dbReference type="Proteomes" id="UP000050554"/>
    </source>
</evidence>
<dbReference type="PATRIC" id="fig|55398.3.peg.4093"/>
<evidence type="ECO:0000313" key="2">
    <source>
        <dbReference type="EMBL" id="KPY51928.1"/>
    </source>
</evidence>
<evidence type="ECO:0008006" key="4">
    <source>
        <dbReference type="Google" id="ProtNLM"/>
    </source>
</evidence>
<gene>
    <name evidence="2" type="ORF">ALO47_03254</name>
</gene>
<accession>A0A0N8SRG5</accession>